<dbReference type="KEGG" id="dtl:H8F01_20675"/>
<dbReference type="SUPFAM" id="SSF53474">
    <property type="entry name" value="alpha/beta-Hydrolases"/>
    <property type="match status" value="1"/>
</dbReference>
<dbReference type="PANTHER" id="PTHR37017:SF11">
    <property type="entry name" value="ESTERASE_LIPASE_THIOESTERASE DOMAIN-CONTAINING PROTEIN"/>
    <property type="match status" value="1"/>
</dbReference>
<proteinExistence type="predicted"/>
<feature type="chain" id="PRO_5028930568" evidence="1">
    <location>
        <begin position="21"/>
        <end position="253"/>
    </location>
</feature>
<evidence type="ECO:0000256" key="1">
    <source>
        <dbReference type="SAM" id="SignalP"/>
    </source>
</evidence>
<dbReference type="InterPro" id="IPR052897">
    <property type="entry name" value="Sec-Metab_Biosynth_Hydrolase"/>
</dbReference>
<dbReference type="EMBL" id="CP060412">
    <property type="protein sequence ID" value="QNK01421.1"/>
    <property type="molecule type" value="Genomic_DNA"/>
</dbReference>
<keyword evidence="3" id="KW-0378">Hydrolase</keyword>
<evidence type="ECO:0000259" key="2">
    <source>
        <dbReference type="Pfam" id="PF12697"/>
    </source>
</evidence>
<dbReference type="GO" id="GO:0016787">
    <property type="term" value="F:hydrolase activity"/>
    <property type="evidence" value="ECO:0007669"/>
    <property type="project" value="UniProtKB-KW"/>
</dbReference>
<dbReference type="AlphaFoldDB" id="A0A7G8Q3R3"/>
<dbReference type="PANTHER" id="PTHR37017">
    <property type="entry name" value="AB HYDROLASE-1 DOMAIN-CONTAINING PROTEIN-RELATED"/>
    <property type="match status" value="1"/>
</dbReference>
<dbReference type="InterPro" id="IPR029058">
    <property type="entry name" value="AB_hydrolase_fold"/>
</dbReference>
<evidence type="ECO:0000313" key="3">
    <source>
        <dbReference type="EMBL" id="QNK01421.1"/>
    </source>
</evidence>
<name>A0A7G8Q3R3_9GAMM</name>
<organism evidence="3 4">
    <name type="scientific">Dyella telluris</name>
    <dbReference type="NCBI Taxonomy" id="2763498"/>
    <lineage>
        <taxon>Bacteria</taxon>
        <taxon>Pseudomonadati</taxon>
        <taxon>Pseudomonadota</taxon>
        <taxon>Gammaproteobacteria</taxon>
        <taxon>Lysobacterales</taxon>
        <taxon>Rhodanobacteraceae</taxon>
        <taxon>Dyella</taxon>
    </lineage>
</organism>
<feature type="signal peptide" evidence="1">
    <location>
        <begin position="1"/>
        <end position="20"/>
    </location>
</feature>
<dbReference type="InterPro" id="IPR000073">
    <property type="entry name" value="AB_hydrolase_1"/>
</dbReference>
<evidence type="ECO:0000313" key="4">
    <source>
        <dbReference type="Proteomes" id="UP000515873"/>
    </source>
</evidence>
<protein>
    <submittedName>
        <fullName evidence="3">Alpha/beta hydrolase</fullName>
    </submittedName>
</protein>
<dbReference type="RefSeq" id="WP_187056883.1">
    <property type="nucleotide sequence ID" value="NZ_CP060412.1"/>
</dbReference>
<gene>
    <name evidence="3" type="ORF">H8F01_20675</name>
</gene>
<keyword evidence="1" id="KW-0732">Signal</keyword>
<keyword evidence="4" id="KW-1185">Reference proteome</keyword>
<feature type="domain" description="AB hydrolase-1" evidence="2">
    <location>
        <begin position="33"/>
        <end position="243"/>
    </location>
</feature>
<sequence length="253" mass="27188">MRTLLSIAIALMVSTGAAVASDAPPSPKGVKNIVIVPGAFVDASGWRVIHDILVHKGYSVTVEQPRVETLADDIDLTRELIRRQDGPVLLVGHSYGGAVITVAGNRDKVKGLVYVSALEPSEGESVSQLLGSMPAPSNDVVATRDDHLYVEPSKFAADFAGDLTRNRTDFMAVSQPFATKAAFDAMVSAAAWRTKPTWAVVTTEDHVLNPDLQRWMYKRAGSKVTEVKASHLGYISQPELIAKVIEDAATSVH</sequence>
<accession>A0A7G8Q3R3</accession>
<dbReference type="Gene3D" id="3.40.50.1820">
    <property type="entry name" value="alpha/beta hydrolase"/>
    <property type="match status" value="1"/>
</dbReference>
<dbReference type="Proteomes" id="UP000515873">
    <property type="component" value="Chromosome"/>
</dbReference>
<reference evidence="3 4" key="1">
    <citation type="submission" date="2020-08" db="EMBL/GenBank/DDBJ databases">
        <title>Dyella sp. G9 isolated from forest soil.</title>
        <authorList>
            <person name="Fu J."/>
            <person name="Qiu L."/>
        </authorList>
    </citation>
    <scope>NUCLEOTIDE SEQUENCE [LARGE SCALE GENOMIC DNA]</scope>
    <source>
        <strain evidence="3 4">G9</strain>
    </source>
</reference>
<dbReference type="Pfam" id="PF12697">
    <property type="entry name" value="Abhydrolase_6"/>
    <property type="match status" value="1"/>
</dbReference>